<dbReference type="PROSITE" id="PS50977">
    <property type="entry name" value="HTH_TETR_2"/>
    <property type="match status" value="1"/>
</dbReference>
<dbReference type="InterPro" id="IPR001647">
    <property type="entry name" value="HTH_TetR"/>
</dbReference>
<feature type="domain" description="HTH tetR-type" evidence="3">
    <location>
        <begin position="14"/>
        <end position="73"/>
    </location>
</feature>
<dbReference type="HOGENOM" id="CLU_069356_27_0_5"/>
<dbReference type="AlphaFoldDB" id="S5XZB2"/>
<dbReference type="InterPro" id="IPR009057">
    <property type="entry name" value="Homeodomain-like_sf"/>
</dbReference>
<name>S5XZB2_PARAH</name>
<feature type="DNA-binding region" description="H-T-H motif" evidence="2">
    <location>
        <begin position="36"/>
        <end position="55"/>
    </location>
</feature>
<dbReference type="Gene3D" id="1.10.357.10">
    <property type="entry name" value="Tetracycline Repressor, domain 2"/>
    <property type="match status" value="1"/>
</dbReference>
<dbReference type="KEGG" id="pami:JCM7686_1694"/>
<evidence type="ECO:0000256" key="2">
    <source>
        <dbReference type="PROSITE-ProRule" id="PRU00335"/>
    </source>
</evidence>
<proteinExistence type="predicted"/>
<reference evidence="4 5" key="1">
    <citation type="journal article" date="2014" name="BMC Genomics">
        <title>Architecture and functions of a multipartite genome of the methylotrophic bacterium Paracoccus aminophilus JCM 7686, containing primary and secondary chromids.</title>
        <authorList>
            <person name="Dziewit L."/>
            <person name="Czarnecki J."/>
            <person name="Wibberg D."/>
            <person name="Radlinska M."/>
            <person name="Mrozek P."/>
            <person name="Szymczak M."/>
            <person name="Schluter A."/>
            <person name="Puhler A."/>
            <person name="Bartosik D."/>
        </authorList>
    </citation>
    <scope>NUCLEOTIDE SEQUENCE [LARGE SCALE GENOMIC DNA]</scope>
    <source>
        <strain evidence="4">JCM 7686</strain>
    </source>
</reference>
<protein>
    <submittedName>
        <fullName evidence="4">Transcriptional regulator, TetR family</fullName>
    </submittedName>
</protein>
<organism evidence="4 5">
    <name type="scientific">Paracoccus aminophilus JCM 7686</name>
    <dbReference type="NCBI Taxonomy" id="1367847"/>
    <lineage>
        <taxon>Bacteria</taxon>
        <taxon>Pseudomonadati</taxon>
        <taxon>Pseudomonadota</taxon>
        <taxon>Alphaproteobacteria</taxon>
        <taxon>Rhodobacterales</taxon>
        <taxon>Paracoccaceae</taxon>
        <taxon>Paracoccus</taxon>
    </lineage>
</organism>
<dbReference type="PATRIC" id="fig|1367847.3.peg.1675"/>
<dbReference type="InterPro" id="IPR036271">
    <property type="entry name" value="Tet_transcr_reg_TetR-rel_C_sf"/>
</dbReference>
<dbReference type="InterPro" id="IPR050109">
    <property type="entry name" value="HTH-type_TetR-like_transc_reg"/>
</dbReference>
<dbReference type="PANTHER" id="PTHR30055:SF146">
    <property type="entry name" value="HTH-TYPE TRANSCRIPTIONAL DUAL REGULATOR CECR"/>
    <property type="match status" value="1"/>
</dbReference>
<dbReference type="PANTHER" id="PTHR30055">
    <property type="entry name" value="HTH-TYPE TRANSCRIPTIONAL REGULATOR RUTR"/>
    <property type="match status" value="1"/>
</dbReference>
<dbReference type="PRINTS" id="PR00455">
    <property type="entry name" value="HTHTETR"/>
</dbReference>
<dbReference type="GO" id="GO:0003700">
    <property type="term" value="F:DNA-binding transcription factor activity"/>
    <property type="evidence" value="ECO:0007669"/>
    <property type="project" value="TreeGrafter"/>
</dbReference>
<keyword evidence="1 2" id="KW-0238">DNA-binding</keyword>
<sequence>MSTEKRPRGRPKDPGKRAALLDAGRRLLLAKGVEISTDEIAAAAGVSKSTLYALFQDKESLIEEIIRREAERIVADDEFSGLLGRRVSPDSLVEFGIRYLNFVNNREILSWERALSSLEASRPDLPRHFFDLGPGRGQRLLGELLAKAMTEGLIATVSPQEAADQLIGLWLGFAHLEVRLGARPPFSDDEIAARVRRGTGLFLKACGEAAPPPR</sequence>
<dbReference type="SUPFAM" id="SSF48498">
    <property type="entry name" value="Tetracyclin repressor-like, C-terminal domain"/>
    <property type="match status" value="1"/>
</dbReference>
<dbReference type="STRING" id="1367847.JCM7686_1694"/>
<dbReference type="GO" id="GO:0000976">
    <property type="term" value="F:transcription cis-regulatory region binding"/>
    <property type="evidence" value="ECO:0007669"/>
    <property type="project" value="TreeGrafter"/>
</dbReference>
<dbReference type="RefSeq" id="WP_020950433.1">
    <property type="nucleotide sequence ID" value="NC_022041.1"/>
</dbReference>
<dbReference type="Proteomes" id="UP000015480">
    <property type="component" value="Chromosome"/>
</dbReference>
<dbReference type="EMBL" id="CP006650">
    <property type="protein sequence ID" value="AGT08795.1"/>
    <property type="molecule type" value="Genomic_DNA"/>
</dbReference>
<dbReference type="InterPro" id="IPR039536">
    <property type="entry name" value="TetR_C_Proteobacteria"/>
</dbReference>
<keyword evidence="5" id="KW-1185">Reference proteome</keyword>
<dbReference type="Pfam" id="PF00440">
    <property type="entry name" value="TetR_N"/>
    <property type="match status" value="1"/>
</dbReference>
<dbReference type="SUPFAM" id="SSF46689">
    <property type="entry name" value="Homeodomain-like"/>
    <property type="match status" value="1"/>
</dbReference>
<evidence type="ECO:0000313" key="4">
    <source>
        <dbReference type="EMBL" id="AGT08795.1"/>
    </source>
</evidence>
<dbReference type="eggNOG" id="COG1309">
    <property type="taxonomic scope" value="Bacteria"/>
</dbReference>
<evidence type="ECO:0000259" key="3">
    <source>
        <dbReference type="PROSITE" id="PS50977"/>
    </source>
</evidence>
<accession>S5XZB2</accession>
<dbReference type="OrthoDB" id="9816431at2"/>
<evidence type="ECO:0000313" key="5">
    <source>
        <dbReference type="Proteomes" id="UP000015480"/>
    </source>
</evidence>
<evidence type="ECO:0000256" key="1">
    <source>
        <dbReference type="ARBA" id="ARBA00023125"/>
    </source>
</evidence>
<dbReference type="Pfam" id="PF14246">
    <property type="entry name" value="TetR_C_7"/>
    <property type="match status" value="1"/>
</dbReference>
<gene>
    <name evidence="4" type="ORF">JCM7686_1694</name>
</gene>